<feature type="domain" description="C2H2-type" evidence="9">
    <location>
        <begin position="883"/>
        <end position="910"/>
    </location>
</feature>
<dbReference type="GO" id="GO:0009913">
    <property type="term" value="P:epidermal cell differentiation"/>
    <property type="evidence" value="ECO:0007669"/>
    <property type="project" value="TreeGrafter"/>
</dbReference>
<evidence type="ECO:0000256" key="7">
    <source>
        <dbReference type="PROSITE-ProRule" id="PRU00042"/>
    </source>
</evidence>
<evidence type="ECO:0000256" key="2">
    <source>
        <dbReference type="ARBA" id="ARBA00022723"/>
    </source>
</evidence>
<dbReference type="Proteomes" id="UP000242188">
    <property type="component" value="Unassembled WGS sequence"/>
</dbReference>
<gene>
    <name evidence="10" type="ORF">KP79_PYT12551</name>
</gene>
<proteinExistence type="predicted"/>
<dbReference type="GO" id="GO:0008270">
    <property type="term" value="F:zinc ion binding"/>
    <property type="evidence" value="ECO:0007669"/>
    <property type="project" value="UniProtKB-KW"/>
</dbReference>
<feature type="compositionally biased region" description="Low complexity" evidence="8">
    <location>
        <begin position="117"/>
        <end position="132"/>
    </location>
</feature>
<evidence type="ECO:0000256" key="4">
    <source>
        <dbReference type="ARBA" id="ARBA00022771"/>
    </source>
</evidence>
<evidence type="ECO:0000313" key="10">
    <source>
        <dbReference type="EMBL" id="OWF47064.1"/>
    </source>
</evidence>
<feature type="region of interest" description="Disordered" evidence="8">
    <location>
        <begin position="113"/>
        <end position="132"/>
    </location>
</feature>
<dbReference type="PANTHER" id="PTHR10032:SF271">
    <property type="entry name" value="RH12261P-RELATED"/>
    <property type="match status" value="1"/>
</dbReference>
<feature type="compositionally biased region" description="Polar residues" evidence="8">
    <location>
        <begin position="243"/>
        <end position="281"/>
    </location>
</feature>
<dbReference type="PROSITE" id="PS00028">
    <property type="entry name" value="ZINC_FINGER_C2H2_1"/>
    <property type="match status" value="3"/>
</dbReference>
<feature type="compositionally biased region" description="Basic and acidic residues" evidence="8">
    <location>
        <begin position="441"/>
        <end position="470"/>
    </location>
</feature>
<feature type="region of interest" description="Disordered" evidence="8">
    <location>
        <begin position="243"/>
        <end position="333"/>
    </location>
</feature>
<evidence type="ECO:0000256" key="8">
    <source>
        <dbReference type="SAM" id="MobiDB-lite"/>
    </source>
</evidence>
<keyword evidence="5" id="KW-0862">Zinc</keyword>
<dbReference type="GO" id="GO:0005634">
    <property type="term" value="C:nucleus"/>
    <property type="evidence" value="ECO:0007669"/>
    <property type="project" value="UniProtKB-SubCell"/>
</dbReference>
<accession>A0A210QEA8</accession>
<evidence type="ECO:0000313" key="11">
    <source>
        <dbReference type="Proteomes" id="UP000242188"/>
    </source>
</evidence>
<dbReference type="Pfam" id="PF00096">
    <property type="entry name" value="zf-C2H2"/>
    <property type="match status" value="1"/>
</dbReference>
<feature type="region of interest" description="Disordered" evidence="8">
    <location>
        <begin position="749"/>
        <end position="797"/>
    </location>
</feature>
<feature type="domain" description="C2H2-type" evidence="9">
    <location>
        <begin position="855"/>
        <end position="882"/>
    </location>
</feature>
<dbReference type="EMBL" id="NEDP02004037">
    <property type="protein sequence ID" value="OWF47064.1"/>
    <property type="molecule type" value="Genomic_DNA"/>
</dbReference>
<evidence type="ECO:0000256" key="6">
    <source>
        <dbReference type="ARBA" id="ARBA00023242"/>
    </source>
</evidence>
<feature type="compositionally biased region" description="Polar residues" evidence="8">
    <location>
        <begin position="162"/>
        <end position="171"/>
    </location>
</feature>
<feature type="region of interest" description="Disordered" evidence="8">
    <location>
        <begin position="152"/>
        <end position="171"/>
    </location>
</feature>
<dbReference type="SMART" id="SM00355">
    <property type="entry name" value="ZnF_C2H2"/>
    <property type="match status" value="4"/>
</dbReference>
<evidence type="ECO:0000256" key="1">
    <source>
        <dbReference type="ARBA" id="ARBA00004123"/>
    </source>
</evidence>
<dbReference type="FunFam" id="3.30.160.60:FF:000452">
    <property type="entry name" value="Transcription factor Ovo-like 2"/>
    <property type="match status" value="1"/>
</dbReference>
<dbReference type="InterPro" id="IPR036236">
    <property type="entry name" value="Znf_C2H2_sf"/>
</dbReference>
<feature type="compositionally biased region" description="Polar residues" evidence="8">
    <location>
        <begin position="340"/>
        <end position="351"/>
    </location>
</feature>
<dbReference type="PROSITE" id="PS50157">
    <property type="entry name" value="ZINC_FINGER_C2H2_2"/>
    <property type="match status" value="3"/>
</dbReference>
<comment type="caution">
    <text evidence="10">The sequence shown here is derived from an EMBL/GenBank/DDBJ whole genome shotgun (WGS) entry which is preliminary data.</text>
</comment>
<dbReference type="Gene3D" id="3.30.160.60">
    <property type="entry name" value="Classic Zinc Finger"/>
    <property type="match status" value="2"/>
</dbReference>
<feature type="compositionally biased region" description="Polar residues" evidence="8">
    <location>
        <begin position="288"/>
        <end position="323"/>
    </location>
</feature>
<dbReference type="GO" id="GO:0000978">
    <property type="term" value="F:RNA polymerase II cis-regulatory region sequence-specific DNA binding"/>
    <property type="evidence" value="ECO:0007669"/>
    <property type="project" value="TreeGrafter"/>
</dbReference>
<dbReference type="GO" id="GO:0000981">
    <property type="term" value="F:DNA-binding transcription factor activity, RNA polymerase II-specific"/>
    <property type="evidence" value="ECO:0007669"/>
    <property type="project" value="TreeGrafter"/>
</dbReference>
<dbReference type="PANTHER" id="PTHR10032">
    <property type="entry name" value="ZINC FINGER PROTEIN WITH KRAB AND SCAN DOMAINS"/>
    <property type="match status" value="1"/>
</dbReference>
<dbReference type="STRING" id="6573.A0A210QEA8"/>
<keyword evidence="3" id="KW-0677">Repeat</keyword>
<name>A0A210QEA8_MIZYE</name>
<reference evidence="10 11" key="1">
    <citation type="journal article" date="2017" name="Nat. Ecol. Evol.">
        <title>Scallop genome provides insights into evolution of bilaterian karyotype and development.</title>
        <authorList>
            <person name="Wang S."/>
            <person name="Zhang J."/>
            <person name="Jiao W."/>
            <person name="Li J."/>
            <person name="Xun X."/>
            <person name="Sun Y."/>
            <person name="Guo X."/>
            <person name="Huan P."/>
            <person name="Dong B."/>
            <person name="Zhang L."/>
            <person name="Hu X."/>
            <person name="Sun X."/>
            <person name="Wang J."/>
            <person name="Zhao C."/>
            <person name="Wang Y."/>
            <person name="Wang D."/>
            <person name="Huang X."/>
            <person name="Wang R."/>
            <person name="Lv J."/>
            <person name="Li Y."/>
            <person name="Zhang Z."/>
            <person name="Liu B."/>
            <person name="Lu W."/>
            <person name="Hui Y."/>
            <person name="Liang J."/>
            <person name="Zhou Z."/>
            <person name="Hou R."/>
            <person name="Li X."/>
            <person name="Liu Y."/>
            <person name="Li H."/>
            <person name="Ning X."/>
            <person name="Lin Y."/>
            <person name="Zhao L."/>
            <person name="Xing Q."/>
            <person name="Dou J."/>
            <person name="Li Y."/>
            <person name="Mao J."/>
            <person name="Guo H."/>
            <person name="Dou H."/>
            <person name="Li T."/>
            <person name="Mu C."/>
            <person name="Jiang W."/>
            <person name="Fu Q."/>
            <person name="Fu X."/>
            <person name="Miao Y."/>
            <person name="Liu J."/>
            <person name="Yu Q."/>
            <person name="Li R."/>
            <person name="Liao H."/>
            <person name="Li X."/>
            <person name="Kong Y."/>
            <person name="Jiang Z."/>
            <person name="Chourrout D."/>
            <person name="Li R."/>
            <person name="Bao Z."/>
        </authorList>
    </citation>
    <scope>NUCLEOTIDE SEQUENCE [LARGE SCALE GENOMIC DNA]</scope>
    <source>
        <strain evidence="10 11">PY_sf001</strain>
    </source>
</reference>
<evidence type="ECO:0000256" key="3">
    <source>
        <dbReference type="ARBA" id="ARBA00022737"/>
    </source>
</evidence>
<evidence type="ECO:0000259" key="9">
    <source>
        <dbReference type="PROSITE" id="PS50157"/>
    </source>
</evidence>
<evidence type="ECO:0000256" key="5">
    <source>
        <dbReference type="ARBA" id="ARBA00022833"/>
    </source>
</evidence>
<keyword evidence="11" id="KW-1185">Reference proteome</keyword>
<dbReference type="AlphaFoldDB" id="A0A210QEA8"/>
<keyword evidence="4 7" id="KW-0863">Zinc-finger</keyword>
<keyword evidence="2" id="KW-0479">Metal-binding</keyword>
<dbReference type="InterPro" id="IPR027756">
    <property type="entry name" value="Ovo-like"/>
</dbReference>
<organism evidence="10 11">
    <name type="scientific">Mizuhopecten yessoensis</name>
    <name type="common">Japanese scallop</name>
    <name type="synonym">Patinopecten yessoensis</name>
    <dbReference type="NCBI Taxonomy" id="6573"/>
    <lineage>
        <taxon>Eukaryota</taxon>
        <taxon>Metazoa</taxon>
        <taxon>Spiralia</taxon>
        <taxon>Lophotrochozoa</taxon>
        <taxon>Mollusca</taxon>
        <taxon>Bivalvia</taxon>
        <taxon>Autobranchia</taxon>
        <taxon>Pteriomorphia</taxon>
        <taxon>Pectinida</taxon>
        <taxon>Pectinoidea</taxon>
        <taxon>Pectinidae</taxon>
        <taxon>Mizuhopecten</taxon>
    </lineage>
</organism>
<sequence length="1026" mass="113918">MPRTFLVRRAGEENNSLCQNTENEELLRDNDKENIGDICTDEKTKIAPQTTGISFDIGSYISQNAHVTSCTSVNTTSSVSLQTCAPDRQCRVVVSNKGEGSCIKNVRGVDVNDEESSSSSFSSSQPDDSLLSSISDTSDLCQDIDFCTSADESVLKSPEPPSSSGLASPQQTLPPFASLALGVCLSSMQANSNSTSNMSDSVKTENDFGVKLLPQMPLYSPAMATNRYTDKLACTSMRNTTSVPVIPFTNSSPASRSTPSKGSTRQPLGQAQSFSTSNNILSPLVSEPNKQNCSARQSPRSVINYLPSNNTKQQSTRRNNSPKKTLGKDNRISHSINTLVSSVQHTPQRNASPRKPLGLVHHNSNINSRHVSSFPDALQVNANPSPTLRLPLILPLEKENADNTTVTQNRKNFQPVADGAPQVKLPVKLQMKQSEHRYHVFADSLSDKDESKGSKISQRNEVKHTKDNSYEKQVTANPKPKIWNPLHHVFDAKKFSTPVPVQDMVNSSPLTSHSAVFSPQVRCRATQNTVTRCASPVEVREIPAPKTLMHITSSGFPSMISPSVTSSSLRSRPHTPSLLETARSCAPRSSPVLNGALAHQRQQYLVQNYPQVSPGPQRESTVSPALATVPLLHTSLQHPVVLEMRQSPIPEVFRDNFDLQKQPHMPVFKQSFPAQHRVNMAETKTIFSTSPFAYQKIDSQTQFSTMPVKRPPTPLFGTGKRFKSEQGQATQNLPFNPLQQLASVCVDQGKTWGDNPSNDSSGHVPIFPATGNSRHLEMVPSDSNSSESKTDENEEPDLDFADSSFLKMLQGRHGLQNIEFVNGGNGIKNPSFVAPKPADITNTHQDIPTVLNGSCCCKVCGKEFKLQRLLNRHLKCHSDVKRFLCTFCGKGFNDTFDLKRHTRIHTGVKPYKCLRCDKSFTQRCSLESHCRKVHNTEYDYEYKQRRNKMYVCEECGFSTDEAETYYIHLRQNHPNCPVLAKPHDKRHFKFRNERLNLATRTRSDSELKPEVKSEGKLHVDRFLSMR</sequence>
<keyword evidence="6" id="KW-0539">Nucleus</keyword>
<dbReference type="OrthoDB" id="8922241at2759"/>
<dbReference type="SUPFAM" id="SSF57667">
    <property type="entry name" value="beta-beta-alpha zinc fingers"/>
    <property type="match status" value="1"/>
</dbReference>
<feature type="region of interest" description="Disordered" evidence="8">
    <location>
        <begin position="340"/>
        <end position="359"/>
    </location>
</feature>
<comment type="subcellular location">
    <subcellularLocation>
        <location evidence="1">Nucleus</location>
    </subcellularLocation>
</comment>
<dbReference type="InterPro" id="IPR013087">
    <property type="entry name" value="Znf_C2H2_type"/>
</dbReference>
<feature type="domain" description="C2H2-type" evidence="9">
    <location>
        <begin position="911"/>
        <end position="939"/>
    </location>
</feature>
<protein>
    <submittedName>
        <fullName evidence="10">Protein ovo</fullName>
    </submittedName>
</protein>
<feature type="region of interest" description="Disordered" evidence="8">
    <location>
        <begin position="441"/>
        <end position="472"/>
    </location>
</feature>